<accession>A0A6N7PJZ2</accession>
<dbReference type="AlphaFoldDB" id="A0A6N7PJZ2"/>
<evidence type="ECO:0000313" key="1">
    <source>
        <dbReference type="EMBL" id="MRG92328.1"/>
    </source>
</evidence>
<dbReference type="OrthoDB" id="5469766at2"/>
<reference evidence="1 2" key="1">
    <citation type="submission" date="2019-10" db="EMBL/GenBank/DDBJ databases">
        <title>A soil myxobacterium in the family Polyangiaceae.</title>
        <authorList>
            <person name="Li Y."/>
            <person name="Wang J."/>
        </authorList>
    </citation>
    <scope>NUCLEOTIDE SEQUENCE [LARGE SCALE GENOMIC DNA]</scope>
    <source>
        <strain evidence="1 2">DSM 14734</strain>
    </source>
</reference>
<dbReference type="InterPro" id="IPR011990">
    <property type="entry name" value="TPR-like_helical_dom_sf"/>
</dbReference>
<dbReference type="SUPFAM" id="SSF48452">
    <property type="entry name" value="TPR-like"/>
    <property type="match status" value="1"/>
</dbReference>
<organism evidence="1 2">
    <name type="scientific">Polyangium spumosum</name>
    <dbReference type="NCBI Taxonomy" id="889282"/>
    <lineage>
        <taxon>Bacteria</taxon>
        <taxon>Pseudomonadati</taxon>
        <taxon>Myxococcota</taxon>
        <taxon>Polyangia</taxon>
        <taxon>Polyangiales</taxon>
        <taxon>Polyangiaceae</taxon>
        <taxon>Polyangium</taxon>
    </lineage>
</organism>
<name>A0A6N7PJZ2_9BACT</name>
<sequence>MNDEIDKRKGSPQQAEMLRTSGLYADAIDCFTAWLAHNANDSWSLAHRGAARAALGDHRGAIADLDLAIEMRRGRYPWAFAQKGEAHRVYVRDSLPWIEENLPRIEQEIDRSLASFAEAIKQSSGYAWAYAHKGAMHAVASFIYKRMPGMSGDAGRHFSEGSRCFEKAAELNGAYAWAIAFHALLHATNEDFTKAQALMGLAMQRNVNHDLHQHRAMAELLYYGGQYKEALVQGWLTRQVDPEDILVLYFIAQSLHRTGSANAKGASDLALDRLWTLLNINVLMISGLYYARGEPKQAADMLRLLLGKQNMETLFIAHNDPVWQALKNKDAAGDEMSPVYHALISGKDCVEDTSGKEVKK</sequence>
<dbReference type="Gene3D" id="1.25.40.10">
    <property type="entry name" value="Tetratricopeptide repeat domain"/>
    <property type="match status" value="2"/>
</dbReference>
<keyword evidence="2" id="KW-1185">Reference proteome</keyword>
<dbReference type="Proteomes" id="UP000440224">
    <property type="component" value="Unassembled WGS sequence"/>
</dbReference>
<gene>
    <name evidence="1" type="ORF">GF068_10360</name>
</gene>
<comment type="caution">
    <text evidence="1">The sequence shown here is derived from an EMBL/GenBank/DDBJ whole genome shotgun (WGS) entry which is preliminary data.</text>
</comment>
<dbReference type="EMBL" id="WJIE01000003">
    <property type="protein sequence ID" value="MRG92328.1"/>
    <property type="molecule type" value="Genomic_DNA"/>
</dbReference>
<evidence type="ECO:0008006" key="3">
    <source>
        <dbReference type="Google" id="ProtNLM"/>
    </source>
</evidence>
<proteinExistence type="predicted"/>
<evidence type="ECO:0000313" key="2">
    <source>
        <dbReference type="Proteomes" id="UP000440224"/>
    </source>
</evidence>
<dbReference type="SUPFAM" id="SSF81901">
    <property type="entry name" value="HCP-like"/>
    <property type="match status" value="1"/>
</dbReference>
<dbReference type="RefSeq" id="WP_153819217.1">
    <property type="nucleotide sequence ID" value="NZ_WJIE01000003.1"/>
</dbReference>
<protein>
    <recommendedName>
        <fullName evidence="3">Tetratricopeptide repeat protein</fullName>
    </recommendedName>
</protein>